<reference evidence="14 15" key="1">
    <citation type="journal article" date="2014" name="Nature">
        <title>The genomic substrate for adaptive radiation in African cichlid fish.</title>
        <authorList>
            <person name="Brawand D."/>
            <person name="Wagner C.E."/>
            <person name="Li Y.I."/>
            <person name="Malinsky M."/>
            <person name="Keller I."/>
            <person name="Fan S."/>
            <person name="Simakov O."/>
            <person name="Ng A.Y."/>
            <person name="Lim Z.W."/>
            <person name="Bezault E."/>
            <person name="Turner-Maier J."/>
            <person name="Johnson J."/>
            <person name="Alcazar R."/>
            <person name="Noh H.J."/>
            <person name="Russell P."/>
            <person name="Aken B."/>
            <person name="Alfoldi J."/>
            <person name="Amemiya C."/>
            <person name="Azzouzi N."/>
            <person name="Baroiller J.F."/>
            <person name="Barloy-Hubler F."/>
            <person name="Berlin A."/>
            <person name="Bloomquist R."/>
            <person name="Carleton K.L."/>
            <person name="Conte M.A."/>
            <person name="D'Cotta H."/>
            <person name="Eshel O."/>
            <person name="Gaffney L."/>
            <person name="Galibert F."/>
            <person name="Gante H.F."/>
            <person name="Gnerre S."/>
            <person name="Greuter L."/>
            <person name="Guyon R."/>
            <person name="Haddad N.S."/>
            <person name="Haerty W."/>
            <person name="Harris R.M."/>
            <person name="Hofmann H.A."/>
            <person name="Hourlier T."/>
            <person name="Hulata G."/>
            <person name="Jaffe D.B."/>
            <person name="Lara M."/>
            <person name="Lee A.P."/>
            <person name="MacCallum I."/>
            <person name="Mwaiko S."/>
            <person name="Nikaido M."/>
            <person name="Nishihara H."/>
            <person name="Ozouf-Costaz C."/>
            <person name="Penman D.J."/>
            <person name="Przybylski D."/>
            <person name="Rakotomanga M."/>
            <person name="Renn S.C.P."/>
            <person name="Ribeiro F.J."/>
            <person name="Ron M."/>
            <person name="Salzburger W."/>
            <person name="Sanchez-Pulido L."/>
            <person name="Santos M.E."/>
            <person name="Searle S."/>
            <person name="Sharpe T."/>
            <person name="Swofford R."/>
            <person name="Tan F.J."/>
            <person name="Williams L."/>
            <person name="Young S."/>
            <person name="Yin S."/>
            <person name="Okada N."/>
            <person name="Kocher T.D."/>
            <person name="Miska E.A."/>
            <person name="Lander E.S."/>
            <person name="Venkatesh B."/>
            <person name="Fernald R.D."/>
            <person name="Meyer A."/>
            <person name="Ponting C.P."/>
            <person name="Streelman J.T."/>
            <person name="Lindblad-Toh K."/>
            <person name="Seehausen O."/>
            <person name="Di Palma F."/>
        </authorList>
    </citation>
    <scope>NUCLEOTIDE SEQUENCE</scope>
</reference>
<keyword evidence="10" id="KW-0393">Immunoglobulin domain</keyword>
<keyword evidence="5 11" id="KW-1133">Transmembrane helix</keyword>
<evidence type="ECO:0000259" key="13">
    <source>
        <dbReference type="PROSITE" id="PS50835"/>
    </source>
</evidence>
<dbReference type="AlphaFoldDB" id="A0A3P9CXL9"/>
<keyword evidence="8" id="KW-0675">Receptor</keyword>
<dbReference type="GO" id="GO:0042130">
    <property type="term" value="P:negative regulation of T cell proliferation"/>
    <property type="evidence" value="ECO:0007669"/>
    <property type="project" value="TreeGrafter"/>
</dbReference>
<evidence type="ECO:0000256" key="12">
    <source>
        <dbReference type="SAM" id="SignalP"/>
    </source>
</evidence>
<organism evidence="14 15">
    <name type="scientific">Maylandia zebra</name>
    <name type="common">zebra mbuna</name>
    <dbReference type="NCBI Taxonomy" id="106582"/>
    <lineage>
        <taxon>Eukaryota</taxon>
        <taxon>Metazoa</taxon>
        <taxon>Chordata</taxon>
        <taxon>Craniata</taxon>
        <taxon>Vertebrata</taxon>
        <taxon>Euteleostomi</taxon>
        <taxon>Actinopterygii</taxon>
        <taxon>Neopterygii</taxon>
        <taxon>Teleostei</taxon>
        <taxon>Neoteleostei</taxon>
        <taxon>Acanthomorphata</taxon>
        <taxon>Ovalentaria</taxon>
        <taxon>Cichlomorphae</taxon>
        <taxon>Cichliformes</taxon>
        <taxon>Cichlidae</taxon>
        <taxon>African cichlids</taxon>
        <taxon>Pseudocrenilabrinae</taxon>
        <taxon>Haplochromini</taxon>
        <taxon>Maylandia</taxon>
        <taxon>Maylandia zebra complex</taxon>
    </lineage>
</organism>
<evidence type="ECO:0000256" key="7">
    <source>
        <dbReference type="ARBA" id="ARBA00023157"/>
    </source>
</evidence>
<dbReference type="Pfam" id="PF07686">
    <property type="entry name" value="V-set"/>
    <property type="match status" value="1"/>
</dbReference>
<reference evidence="14" key="2">
    <citation type="submission" date="2025-08" db="UniProtKB">
        <authorList>
            <consortium name="Ensembl"/>
        </authorList>
    </citation>
    <scope>IDENTIFICATION</scope>
</reference>
<keyword evidence="3 11" id="KW-0812">Transmembrane</keyword>
<evidence type="ECO:0000256" key="4">
    <source>
        <dbReference type="ARBA" id="ARBA00022729"/>
    </source>
</evidence>
<keyword evidence="6 11" id="KW-0472">Membrane</keyword>
<accession>A0A3P9CXL9</accession>
<dbReference type="GO" id="GO:0031295">
    <property type="term" value="P:T cell costimulation"/>
    <property type="evidence" value="ECO:0007669"/>
    <property type="project" value="TreeGrafter"/>
</dbReference>
<evidence type="ECO:0000256" key="5">
    <source>
        <dbReference type="ARBA" id="ARBA00022989"/>
    </source>
</evidence>
<proteinExistence type="predicted"/>
<dbReference type="InterPro" id="IPR036179">
    <property type="entry name" value="Ig-like_dom_sf"/>
</dbReference>
<dbReference type="InterPro" id="IPR013106">
    <property type="entry name" value="Ig_V-set"/>
</dbReference>
<feature type="domain" description="Ig-like" evidence="13">
    <location>
        <begin position="139"/>
        <end position="223"/>
    </location>
</feature>
<dbReference type="PROSITE" id="PS50835">
    <property type="entry name" value="IG_LIKE"/>
    <property type="match status" value="2"/>
</dbReference>
<dbReference type="PANTHER" id="PTHR25466">
    <property type="entry name" value="T-LYMPHOCYTE ACTIVATION ANTIGEN"/>
    <property type="match status" value="1"/>
</dbReference>
<evidence type="ECO:0000256" key="3">
    <source>
        <dbReference type="ARBA" id="ARBA00022692"/>
    </source>
</evidence>
<reference evidence="14" key="3">
    <citation type="submission" date="2025-09" db="UniProtKB">
        <authorList>
            <consortium name="Ensembl"/>
        </authorList>
    </citation>
    <scope>IDENTIFICATION</scope>
</reference>
<evidence type="ECO:0000256" key="2">
    <source>
        <dbReference type="ARBA" id="ARBA00022475"/>
    </source>
</evidence>
<dbReference type="InterPro" id="IPR013783">
    <property type="entry name" value="Ig-like_fold"/>
</dbReference>
<dbReference type="GO" id="GO:0042102">
    <property type="term" value="P:positive regulation of T cell proliferation"/>
    <property type="evidence" value="ECO:0007669"/>
    <property type="project" value="TreeGrafter"/>
</dbReference>
<dbReference type="InterPro" id="IPR007110">
    <property type="entry name" value="Ig-like_dom"/>
</dbReference>
<keyword evidence="9" id="KW-0325">Glycoprotein</keyword>
<evidence type="ECO:0000256" key="11">
    <source>
        <dbReference type="SAM" id="Phobius"/>
    </source>
</evidence>
<protein>
    <submittedName>
        <fullName evidence="14">V-set domain-containing T-cell activation inhibitor 1</fullName>
    </submittedName>
</protein>
<feature type="domain" description="Ig-like" evidence="13">
    <location>
        <begin position="38"/>
        <end position="130"/>
    </location>
</feature>
<comment type="subcellular location">
    <subcellularLocation>
        <location evidence="1">Cell membrane</location>
        <topology evidence="1">Single-pass type I membrane protein</topology>
    </subcellularLocation>
</comment>
<dbReference type="Proteomes" id="UP000265160">
    <property type="component" value="LG9"/>
</dbReference>
<feature type="chain" id="PRO_5018273572" evidence="12">
    <location>
        <begin position="25"/>
        <end position="253"/>
    </location>
</feature>
<evidence type="ECO:0000256" key="6">
    <source>
        <dbReference type="ARBA" id="ARBA00023136"/>
    </source>
</evidence>
<feature type="signal peptide" evidence="12">
    <location>
        <begin position="1"/>
        <end position="24"/>
    </location>
</feature>
<dbReference type="InterPro" id="IPR051713">
    <property type="entry name" value="T-cell_Activation_Regulation"/>
</dbReference>
<evidence type="ECO:0000256" key="10">
    <source>
        <dbReference type="ARBA" id="ARBA00023319"/>
    </source>
</evidence>
<dbReference type="GeneID" id="101464787"/>
<keyword evidence="7" id="KW-1015">Disulfide bond</keyword>
<dbReference type="Ensembl" id="ENSMZET00005027599.1">
    <property type="protein sequence ID" value="ENSMZEP00005026742.1"/>
    <property type="gene ID" value="ENSMZEG00005019942.1"/>
</dbReference>
<evidence type="ECO:0000313" key="14">
    <source>
        <dbReference type="Ensembl" id="ENSMZEP00005026742.1"/>
    </source>
</evidence>
<dbReference type="RefSeq" id="XP_004574820.1">
    <property type="nucleotide sequence ID" value="XM_004574763.4"/>
</dbReference>
<evidence type="ECO:0000256" key="8">
    <source>
        <dbReference type="ARBA" id="ARBA00023170"/>
    </source>
</evidence>
<dbReference type="OrthoDB" id="9983389at2759"/>
<dbReference type="Pfam" id="PF22705">
    <property type="entry name" value="C2-set_3"/>
    <property type="match status" value="1"/>
</dbReference>
<dbReference type="KEGG" id="mze:101464787"/>
<keyword evidence="2" id="KW-1003">Cell membrane</keyword>
<dbReference type="GO" id="GO:0071222">
    <property type="term" value="P:cellular response to lipopolysaccharide"/>
    <property type="evidence" value="ECO:0007669"/>
    <property type="project" value="TreeGrafter"/>
</dbReference>
<name>A0A3P9CXL9_9CICH</name>
<dbReference type="SUPFAM" id="SSF48726">
    <property type="entry name" value="Immunoglobulin"/>
    <property type="match status" value="2"/>
</dbReference>
<dbReference type="FunFam" id="2.60.40.10:FF:000142">
    <property type="entry name" value="V-set domain-containing T-cell activation inhibitor 1"/>
    <property type="match status" value="1"/>
</dbReference>
<evidence type="ECO:0000313" key="15">
    <source>
        <dbReference type="Proteomes" id="UP000265160"/>
    </source>
</evidence>
<dbReference type="Gene3D" id="2.60.40.10">
    <property type="entry name" value="Immunoglobulins"/>
    <property type="match status" value="2"/>
</dbReference>
<evidence type="ECO:0000256" key="1">
    <source>
        <dbReference type="ARBA" id="ARBA00004251"/>
    </source>
</evidence>
<keyword evidence="4 12" id="KW-0732">Signal</keyword>
<evidence type="ECO:0000256" key="9">
    <source>
        <dbReference type="ARBA" id="ARBA00023180"/>
    </source>
</evidence>
<dbReference type="GO" id="GO:0009897">
    <property type="term" value="C:external side of plasma membrane"/>
    <property type="evidence" value="ECO:0007669"/>
    <property type="project" value="TreeGrafter"/>
</dbReference>
<dbReference type="GO" id="GO:0006955">
    <property type="term" value="P:immune response"/>
    <property type="evidence" value="ECO:0007669"/>
    <property type="project" value="TreeGrafter"/>
</dbReference>
<keyword evidence="15" id="KW-1185">Reference proteome</keyword>
<sequence length="253" mass="28471">MMGVNFVMVFVTVVFLWMMTVSKGDTEVSCVFMEKCILPCTFQSDTDIVIHWLQETAGNIHVHSFYHNQDQPALQDKHFRGRTSLFNNQISRGNASLLLMWADVHDEGRYKCYTSTITGNKESFINLEVNAPVQEVNLQQVGNTMNCSSEGIFPEPQLIWSTSPPSNVSLQYETTVQQTEQQLYNISSSLILSDSDKDSVFSCNISTRRNWRNATLSEQGNVVPVRGFRGGVFAAFLVVAAAGLALYCKWKRS</sequence>
<dbReference type="GO" id="GO:0007166">
    <property type="term" value="P:cell surface receptor signaling pathway"/>
    <property type="evidence" value="ECO:0007669"/>
    <property type="project" value="TreeGrafter"/>
</dbReference>
<feature type="transmembrane region" description="Helical" evidence="11">
    <location>
        <begin position="227"/>
        <end position="248"/>
    </location>
</feature>
<dbReference type="PANTHER" id="PTHR25466:SF14">
    <property type="entry name" value="BUTYROPHILIN SUBFAMILY 2 MEMBER A2-LIKE-RELATED"/>
    <property type="match status" value="1"/>
</dbReference>
<dbReference type="GeneTree" id="ENSGT00940000163670"/>
<dbReference type="InterPro" id="IPR053896">
    <property type="entry name" value="BTN3A2-like_Ig-C"/>
</dbReference>